<evidence type="ECO:0000256" key="1">
    <source>
        <dbReference type="SAM" id="Phobius"/>
    </source>
</evidence>
<keyword evidence="1" id="KW-0472">Membrane</keyword>
<sequence>MSERKRHIIFRLVGYAIPFMLVAYVLSIGPFSLLMTIPLDNGQETIFGDEYETLDFSKTFYAPIMYVSQRNKFVEYIIIEYIDFCCSFV</sequence>
<reference evidence="2 3" key="1">
    <citation type="submission" date="2019-03" db="EMBL/GenBank/DDBJ databases">
        <title>Deep-cultivation of Planctomycetes and their phenomic and genomic characterization uncovers novel biology.</title>
        <authorList>
            <person name="Wiegand S."/>
            <person name="Jogler M."/>
            <person name="Boedeker C."/>
            <person name="Pinto D."/>
            <person name="Vollmers J."/>
            <person name="Rivas-Marin E."/>
            <person name="Kohn T."/>
            <person name="Peeters S.H."/>
            <person name="Heuer A."/>
            <person name="Rast P."/>
            <person name="Oberbeckmann S."/>
            <person name="Bunk B."/>
            <person name="Jeske O."/>
            <person name="Meyerdierks A."/>
            <person name="Storesund J.E."/>
            <person name="Kallscheuer N."/>
            <person name="Luecker S."/>
            <person name="Lage O.M."/>
            <person name="Pohl T."/>
            <person name="Merkel B.J."/>
            <person name="Hornburger P."/>
            <person name="Mueller R.-W."/>
            <person name="Bruemmer F."/>
            <person name="Labrenz M."/>
            <person name="Spormann A.M."/>
            <person name="Op den Camp H."/>
            <person name="Overmann J."/>
            <person name="Amann R."/>
            <person name="Jetten M.S.M."/>
            <person name="Mascher T."/>
            <person name="Medema M.H."/>
            <person name="Devos D.P."/>
            <person name="Kaster A.-K."/>
            <person name="Ovreas L."/>
            <person name="Rohde M."/>
            <person name="Galperin M.Y."/>
            <person name="Jogler C."/>
        </authorList>
    </citation>
    <scope>NUCLEOTIDE SEQUENCE [LARGE SCALE GENOMIC DNA]</scope>
    <source>
        <strain evidence="2 3">V144</strain>
    </source>
</reference>
<protein>
    <submittedName>
        <fullName evidence="2">Uncharacterized protein</fullName>
    </submittedName>
</protein>
<accession>A0A517VWJ2</accession>
<keyword evidence="1" id="KW-0812">Transmembrane</keyword>
<evidence type="ECO:0000313" key="3">
    <source>
        <dbReference type="Proteomes" id="UP000318704"/>
    </source>
</evidence>
<name>A0A517VWJ2_9PLAN</name>
<proteinExistence type="predicted"/>
<organism evidence="2 3">
    <name type="scientific">Gimesia aquarii</name>
    <dbReference type="NCBI Taxonomy" id="2527964"/>
    <lineage>
        <taxon>Bacteria</taxon>
        <taxon>Pseudomonadati</taxon>
        <taxon>Planctomycetota</taxon>
        <taxon>Planctomycetia</taxon>
        <taxon>Planctomycetales</taxon>
        <taxon>Planctomycetaceae</taxon>
        <taxon>Gimesia</taxon>
    </lineage>
</organism>
<keyword evidence="1" id="KW-1133">Transmembrane helix</keyword>
<dbReference type="KEGG" id="gaw:V144x_28460"/>
<dbReference type="AlphaFoldDB" id="A0A517VWJ2"/>
<feature type="transmembrane region" description="Helical" evidence="1">
    <location>
        <begin position="12"/>
        <end position="35"/>
    </location>
</feature>
<dbReference type="EMBL" id="CP037920">
    <property type="protein sequence ID" value="QDT97371.1"/>
    <property type="molecule type" value="Genomic_DNA"/>
</dbReference>
<dbReference type="Proteomes" id="UP000318704">
    <property type="component" value="Chromosome"/>
</dbReference>
<evidence type="ECO:0000313" key="2">
    <source>
        <dbReference type="EMBL" id="QDT97371.1"/>
    </source>
</evidence>
<gene>
    <name evidence="2" type="ORF">V144x_28460</name>
</gene>